<dbReference type="SUPFAM" id="SSF49879">
    <property type="entry name" value="SMAD/FHA domain"/>
    <property type="match status" value="1"/>
</dbReference>
<feature type="compositionally biased region" description="Basic and acidic residues" evidence="1">
    <location>
        <begin position="1751"/>
        <end position="1761"/>
    </location>
</feature>
<dbReference type="SMART" id="SM00240">
    <property type="entry name" value="FHA"/>
    <property type="match status" value="1"/>
</dbReference>
<protein>
    <submittedName>
        <fullName evidence="3">Methyl-accepting chemotaxis sensory transducer</fullName>
    </submittedName>
</protein>
<dbReference type="SUPFAM" id="SSF140576">
    <property type="entry name" value="HIV integrase-binding domain"/>
    <property type="match status" value="1"/>
</dbReference>
<feature type="region of interest" description="Disordered" evidence="1">
    <location>
        <begin position="2805"/>
        <end position="2835"/>
    </location>
</feature>
<feature type="region of interest" description="Disordered" evidence="1">
    <location>
        <begin position="1433"/>
        <end position="1482"/>
    </location>
</feature>
<evidence type="ECO:0000256" key="1">
    <source>
        <dbReference type="SAM" id="MobiDB-lite"/>
    </source>
</evidence>
<feature type="region of interest" description="Disordered" evidence="1">
    <location>
        <begin position="2884"/>
        <end position="2910"/>
    </location>
</feature>
<feature type="compositionally biased region" description="Basic and acidic residues" evidence="1">
    <location>
        <begin position="2889"/>
        <end position="2910"/>
    </location>
</feature>
<evidence type="ECO:0000313" key="4">
    <source>
        <dbReference type="Proteomes" id="UP000735302"/>
    </source>
</evidence>
<organism evidence="3 4">
    <name type="scientific">Plakobranchus ocellatus</name>
    <dbReference type="NCBI Taxonomy" id="259542"/>
    <lineage>
        <taxon>Eukaryota</taxon>
        <taxon>Metazoa</taxon>
        <taxon>Spiralia</taxon>
        <taxon>Lophotrochozoa</taxon>
        <taxon>Mollusca</taxon>
        <taxon>Gastropoda</taxon>
        <taxon>Heterobranchia</taxon>
        <taxon>Euthyneura</taxon>
        <taxon>Panpulmonata</taxon>
        <taxon>Sacoglossa</taxon>
        <taxon>Placobranchoidea</taxon>
        <taxon>Plakobranchidae</taxon>
        <taxon>Plakobranchus</taxon>
    </lineage>
</organism>
<evidence type="ECO:0000259" key="2">
    <source>
        <dbReference type="PROSITE" id="PS50006"/>
    </source>
</evidence>
<dbReference type="Pfam" id="PF11467">
    <property type="entry name" value="LEDGF"/>
    <property type="match status" value="1"/>
</dbReference>
<feature type="compositionally biased region" description="Acidic residues" evidence="1">
    <location>
        <begin position="2412"/>
        <end position="2434"/>
    </location>
</feature>
<name>A0AAV3YA07_9GAST</name>
<feature type="compositionally biased region" description="Polar residues" evidence="1">
    <location>
        <begin position="1438"/>
        <end position="1448"/>
    </location>
</feature>
<sequence length="3035" mass="332669">MEVSHKALQCLRQQQQHYPGRTMNTPTHTNPWFHLRRIGPRATKVGVADIMDFSKTTTLIGRNKAQVDFVLDSSNPIASQYISRLHARVILQENGQCRLFNDSLNGIFINNTKMCGSVILQEGDIVTFGHPYGAQLSTGVWKRQPDSEYQFIVNTSHTEHQRKSAYDNAKDMETVLNASKILDHCINKISGLAGSLSGSPSQVNSSVTNSSLNVSTDSCLSRKEEAPECNTEEGVGQKRITDFFPSPSSLVCSRKRLKLSNLDDTIVAGSSPLSQRLYSKNHSFVEDSKDSSNSNAANISRENFESALKPVRPVLSKESGREHTTAEVSAHQGNRKAHEVVQLHEVLTEVTMQSEKKAEPKEAPKLSGVQNIEMVLTDEEVEQSKQGDGISTDSIEPVKKEVSAQVSSEQIAPKSPISEHKSSCKKQGRYLSVVATTTSDHIPSVIGNITKGDEQRPHLSSDKGMIYEKELCNSSENASISEKEPCVSEIISRSVEQKSCVSKETDKTIEKGPCVLEETARTIQQVPCSSEEMTRTITQVETARTIKQVPCASEETAKTIEQVHCSSEKMTRTIEQIPCASGEMARTIEQMPCASEEMARAIEQVPCSSEERTRTIEQVPCASEEMARAIEQVPCSSEETTRTVEQVPCASEEMARTIEQVPCASEETTRTIQQVPYASEETASTIEQVPCSSEEMARIIEQIETAETIEQKETARTIEEVSCVPGETATIIESVPCLSEETAKTIEQVTCVLEETAGTIEQVPCVSEESVGSIEEPVRTDEPQRPGLLPSTIDNTEKSAQRLLLLSPEICSEQLLEASSNGSRKTILSPKPENDDGGKDQVNIIQGEESLPLFNPQTQTQLDKLISDVRRQEGEVALREHQIFLEGWRRHKKEINEGEAECFPETSALVHACYIVSSASELDRNQVVCAKDRAQEEELVASGSFAVSQTQLNVFSLDTRNSLERLINTCHCQMVKGAELEYHQFLHHWRQNCQSKDLLSQDSAYAEITEVVGSNYNVTNIDSKAGDLANAETAEFVGSNYDVTNIDTKAGDLANAETAEVVGSNYNRINGDTKAKDRKEKCDTHSSKQPQKSPCKASTKRNTDNGNIFTLETQSKLEKLICENEDEKVRGNLREYEQFIKNWHRQKELSPGCILEDPVCAQIVDVVKSSYDSVSLQTEGKEPEEKFHVTVQEKKTKDLHNVTDIDQIADSLPAKVSSPIFSLKTQRDLEGSKLRNKNQQMKICELEHQQFIKQWYWQNQNQPDMVLSDCECSEVTKVVKANYSITFNNAQNGEQRNENFEADCEQSLKMPSEKVGDDQVFSDGHIENVPTIAGFSHHNKLKKKNETINIEESKGLDDQKEASNVSSNSQITYVELSANSSQTEEARTDTKLECTMSDPQLVQSLDGKEIMEEQQNSNHYNFFVKQVDPVFESDSEPAGSQFTTSTPITDGIDEIPNILASPVLSGTSPRTEPEGHNDTNVTNTLMCDLPVDDQRDQTTETVVTELQASNITLVAENGISSSSSNTLALRMNDRATTCTDVRDHKSDIQTRPISDVDKFKELDGQHSDDIRGKQTIHITETRSGDEIIPDAFQQKTIYIGIQDGAPGDDLFKENEQTAYVCECETIPVDGRIIVAIPPSLSNLGVQSNTLSYLESDVTKTGELETHVSSGELDTRMSPRERKTAVSSGELETHMSSNLDTHDSTRELETCLSSRELEICVSTGELETHVSSGEIKTRESSKLETCVSSGELENHESSEQETRISSGKLETHDSTREPEVHESLGELETGVSSSQELFSQVPTTEMSCPPFPTSACVSNTPNSALVSHQTIGKRLISFDQPLGPEENEFRKTKAIGIPDGSSHVAGTEGINLPHKRLHASNVNHEMVSSLDLEKPGSSLNIADSTECTIDIDSESGSVKGFSNHQPTSKNRFLNQGSPSGKAADFIAIGNNDQTYLTPIKVDLTPPSQAKKSGAYQDASALNPCSTSPTDSLCLSQISELRDEDDMHLVWSQADVSIGQTFTGSGNVDNILDDFVGPPQTMDAPPDKHDQNTLTIGISDSFIVADSIHETIGPRTQAEGNCPREWIVKSSGSDPQAGSAVDVSSCNRQDLGGKTYMTDKRGDNFMDISNGKTLFFHANENIGKGKSTKPEAYHMEELDITDTPQDSARETPHTICNTEARQEDLNVTGTVQDENKGLSVESDAATARDKNKIMLDAVSSARNVGTCAAVVTVDDTGGISDVNGGTQDSGGLLNAGVVTEDTAGGISDVNGGTEDSGRLLSADIVTEASGGISDVNGDTEDTSGLLTVDTVTEETGGILDVNGGELLSSHVFTEEALGGISEINGDSEDGGLLGSSVVTEDATGGISDVNGDTEDDGGLLSASIATEDASTSSRISYVKSDNDDGGASLSTDVVTEEASDIISDINDDTEDGGVEGDSDRMSSMSSDKNYNKMTSKVDVSEEDADGTLSTRNISNDDNGHLSTPSLTEKDTGVPDITEKVQEETLTKRKTMREIKKEIFKTDNAKDVSYTMFDSCKNAQKGPSASVQEIDVGVRDACLASESSAMGYRSEVDGREAMETVADIHGETASNLTRSFQDFAENINKNCGGETSGKTHTVKNTFETSSKTCCEGNKHLNSVHSSAQSSSCTNQKRKSLELRLELSSPKRRKHSYHDNMDSEIFIPNSWPSTEFTILNNEILNVQDCGSIVLHPKHSPTPGMVRYRSELTSHRDLIKTPLLSKVEKAQSLTLLSDNFVEAYKTSFTNLKEFCESENGQNFELDKPEDGIATAFSEQPMKSFLNSEIEARTAARKHPYSPSSSIHRKSNQETSSSRDDSSDSLNTRKLKILHFLSPVISRHRYSPAGVDLAMRVIPVLPTLSPPTLIRSTAVSSTKDCDQQVKGREDESDHQVKGCEDDSDYQVEGCEDDVHLQVKECEDDNHPTKRRENLQLAVLAELERLTKEIRTSLRVDAPNIPLAIAALEDLDQLPITPNLLLKVPTLLDSVKKCQRYGRSDRVRQLARVIYTRYRALILHMQSSSV</sequence>
<dbReference type="PROSITE" id="PS50006">
    <property type="entry name" value="FHA_DOMAIN"/>
    <property type="match status" value="1"/>
</dbReference>
<feature type="domain" description="FHA" evidence="2">
    <location>
        <begin position="58"/>
        <end position="114"/>
    </location>
</feature>
<dbReference type="Gene3D" id="2.60.200.20">
    <property type="match status" value="1"/>
</dbReference>
<proteinExistence type="predicted"/>
<dbReference type="InterPro" id="IPR000253">
    <property type="entry name" value="FHA_dom"/>
</dbReference>
<feature type="region of interest" description="Disordered" evidence="1">
    <location>
        <begin position="1917"/>
        <end position="1936"/>
    </location>
</feature>
<feature type="region of interest" description="Disordered" evidence="1">
    <location>
        <begin position="284"/>
        <end position="337"/>
    </location>
</feature>
<feature type="region of interest" description="Disordered" evidence="1">
    <location>
        <begin position="2382"/>
        <end position="2491"/>
    </location>
</feature>
<feature type="compositionally biased region" description="Basic and acidic residues" evidence="1">
    <location>
        <begin position="1672"/>
        <end position="1683"/>
    </location>
</feature>
<dbReference type="Gene3D" id="1.10.287.950">
    <property type="entry name" value="Methyl-accepting chemotaxis protein"/>
    <property type="match status" value="1"/>
</dbReference>
<dbReference type="InterPro" id="IPR035441">
    <property type="entry name" value="TFIIS/LEDGF_dom_sf"/>
</dbReference>
<dbReference type="Proteomes" id="UP000735302">
    <property type="component" value="Unassembled WGS sequence"/>
</dbReference>
<dbReference type="InterPro" id="IPR008984">
    <property type="entry name" value="SMAD_FHA_dom_sf"/>
</dbReference>
<dbReference type="Pfam" id="PF00498">
    <property type="entry name" value="FHA"/>
    <property type="match status" value="1"/>
</dbReference>
<dbReference type="Gene3D" id="1.20.930.10">
    <property type="entry name" value="Conserved domain common to transcription factors TFIIS, elongin A, CRSP70"/>
    <property type="match status" value="1"/>
</dbReference>
<evidence type="ECO:0000313" key="3">
    <source>
        <dbReference type="EMBL" id="GFN79271.1"/>
    </source>
</evidence>
<keyword evidence="4" id="KW-1185">Reference proteome</keyword>
<feature type="compositionally biased region" description="Basic and acidic residues" evidence="1">
    <location>
        <begin position="1071"/>
        <end position="1086"/>
    </location>
</feature>
<accession>A0AAV3YA07</accession>
<feature type="compositionally biased region" description="Basic and acidic residues" evidence="1">
    <location>
        <begin position="1768"/>
        <end position="1783"/>
    </location>
</feature>
<gene>
    <name evidence="3" type="ORF">PoB_000577700</name>
</gene>
<dbReference type="EMBL" id="BLXT01000641">
    <property type="protein sequence ID" value="GFN79271.1"/>
    <property type="molecule type" value="Genomic_DNA"/>
</dbReference>
<feature type="compositionally biased region" description="Polar residues" evidence="1">
    <location>
        <begin position="2465"/>
        <end position="2484"/>
    </location>
</feature>
<reference evidence="3 4" key="1">
    <citation type="journal article" date="2021" name="Elife">
        <title>Chloroplast acquisition without the gene transfer in kleptoplastic sea slugs, Plakobranchus ocellatus.</title>
        <authorList>
            <person name="Maeda T."/>
            <person name="Takahashi S."/>
            <person name="Yoshida T."/>
            <person name="Shimamura S."/>
            <person name="Takaki Y."/>
            <person name="Nagai Y."/>
            <person name="Toyoda A."/>
            <person name="Suzuki Y."/>
            <person name="Arimoto A."/>
            <person name="Ishii H."/>
            <person name="Satoh N."/>
            <person name="Nishiyama T."/>
            <person name="Hasebe M."/>
            <person name="Maruyama T."/>
            <person name="Minagawa J."/>
            <person name="Obokata J."/>
            <person name="Shigenobu S."/>
        </authorList>
    </citation>
    <scope>NUCLEOTIDE SEQUENCE [LARGE SCALE GENOMIC DNA]</scope>
</reference>
<feature type="region of interest" description="Disordered" evidence="1">
    <location>
        <begin position="1730"/>
        <end position="1792"/>
    </location>
</feature>
<dbReference type="InterPro" id="IPR036218">
    <property type="entry name" value="HIVI-bd_sf"/>
</dbReference>
<dbReference type="SUPFAM" id="SSF58104">
    <property type="entry name" value="Methyl-accepting chemotaxis protein (MCP) signaling domain"/>
    <property type="match status" value="1"/>
</dbReference>
<feature type="region of interest" description="Disordered" evidence="1">
    <location>
        <begin position="768"/>
        <end position="791"/>
    </location>
</feature>
<dbReference type="InterPro" id="IPR021567">
    <property type="entry name" value="LEDGF_IBD"/>
</dbReference>
<feature type="region of interest" description="Disordered" evidence="1">
    <location>
        <begin position="1666"/>
        <end position="1704"/>
    </location>
</feature>
<comment type="caution">
    <text evidence="3">The sequence shown here is derived from an EMBL/GenBank/DDBJ whole genome shotgun (WGS) entry which is preliminary data.</text>
</comment>
<feature type="region of interest" description="Disordered" evidence="1">
    <location>
        <begin position="1067"/>
        <end position="1107"/>
    </location>
</feature>